<gene>
    <name evidence="1" type="ORF">AA0113_g9796</name>
</gene>
<keyword evidence="2" id="KW-1185">Reference proteome</keyword>
<name>A0A4Q4QYP0_9PLEO</name>
<comment type="caution">
    <text evidence="1">The sequence shown here is derived from an EMBL/GenBank/DDBJ whole genome shotgun (WGS) entry which is preliminary data.</text>
</comment>
<accession>A0A4Q4QYP0</accession>
<dbReference type="EMBL" id="PEJP01000046">
    <property type="protein sequence ID" value="RYO48927.1"/>
    <property type="molecule type" value="Genomic_DNA"/>
</dbReference>
<sequence length="45" mass="5230">MEDSFEEQVLKIQDRKKLLASTLLSNSSSLENLRHLLSEKKDLEI</sequence>
<dbReference type="AlphaFoldDB" id="A0A4Q4QYP0"/>
<reference evidence="2" key="1">
    <citation type="journal article" date="2019" name="bioRxiv">
        <title>Genomics, evolutionary history and diagnostics of the Alternaria alternata species group including apple and Asian pear pathotypes.</title>
        <authorList>
            <person name="Armitage A.D."/>
            <person name="Cockerton H.M."/>
            <person name="Sreenivasaprasad S."/>
            <person name="Woodhall J.W."/>
            <person name="Lane C.R."/>
            <person name="Harrison R.J."/>
            <person name="Clarkson J.P."/>
        </authorList>
    </citation>
    <scope>NUCLEOTIDE SEQUENCE [LARGE SCALE GENOMIC DNA]</scope>
    <source>
        <strain evidence="2">RGR 97.0016</strain>
    </source>
</reference>
<dbReference type="Proteomes" id="UP000293823">
    <property type="component" value="Unassembled WGS sequence"/>
</dbReference>
<organism evidence="1 2">
    <name type="scientific">Alternaria arborescens</name>
    <dbReference type="NCBI Taxonomy" id="156630"/>
    <lineage>
        <taxon>Eukaryota</taxon>
        <taxon>Fungi</taxon>
        <taxon>Dikarya</taxon>
        <taxon>Ascomycota</taxon>
        <taxon>Pezizomycotina</taxon>
        <taxon>Dothideomycetes</taxon>
        <taxon>Pleosporomycetidae</taxon>
        <taxon>Pleosporales</taxon>
        <taxon>Pleosporineae</taxon>
        <taxon>Pleosporaceae</taxon>
        <taxon>Alternaria</taxon>
        <taxon>Alternaria sect. Alternaria</taxon>
    </lineage>
</organism>
<evidence type="ECO:0000313" key="2">
    <source>
        <dbReference type="Proteomes" id="UP000293823"/>
    </source>
</evidence>
<protein>
    <submittedName>
        <fullName evidence="1">Uncharacterized protein</fullName>
    </submittedName>
</protein>
<evidence type="ECO:0000313" key="1">
    <source>
        <dbReference type="EMBL" id="RYO48927.1"/>
    </source>
</evidence>
<proteinExistence type="predicted"/>